<dbReference type="PANTHER" id="PTHR36838:SF3">
    <property type="entry name" value="TRANSPORTER AUXIN EFFLUX CARRIER EC FAMILY"/>
    <property type="match status" value="1"/>
</dbReference>
<evidence type="ECO:0000256" key="6">
    <source>
        <dbReference type="ARBA" id="ARBA00023136"/>
    </source>
</evidence>
<reference evidence="8 9" key="1">
    <citation type="submission" date="2013-12" db="EMBL/GenBank/DDBJ databases">
        <title>Comparative genomics of Petrotoga isolates.</title>
        <authorList>
            <person name="Nesbo C.L."/>
            <person name="Charchuk R."/>
            <person name="Chow K."/>
        </authorList>
    </citation>
    <scope>NUCLEOTIDE SEQUENCE [LARGE SCALE GENOMIC DNA]</scope>
    <source>
        <strain evidence="8 9">DSM 14811</strain>
    </source>
</reference>
<feature type="transmembrane region" description="Helical" evidence="7">
    <location>
        <begin position="125"/>
        <end position="148"/>
    </location>
</feature>
<evidence type="ECO:0000256" key="7">
    <source>
        <dbReference type="SAM" id="Phobius"/>
    </source>
</evidence>
<feature type="transmembrane region" description="Helical" evidence="7">
    <location>
        <begin position="295"/>
        <end position="318"/>
    </location>
</feature>
<comment type="subcellular location">
    <subcellularLocation>
        <location evidence="1">Membrane</location>
        <topology evidence="1">Multi-pass membrane protein</topology>
    </subcellularLocation>
</comment>
<feature type="transmembrane region" description="Helical" evidence="7">
    <location>
        <begin position="65"/>
        <end position="87"/>
    </location>
</feature>
<feature type="transmembrane region" description="Helical" evidence="7">
    <location>
        <begin position="238"/>
        <end position="257"/>
    </location>
</feature>
<dbReference type="Proteomes" id="UP000236604">
    <property type="component" value="Unassembled WGS sequence"/>
</dbReference>
<keyword evidence="5 7" id="KW-1133">Transmembrane helix</keyword>
<feature type="transmembrane region" description="Helical" evidence="7">
    <location>
        <begin position="12"/>
        <end position="30"/>
    </location>
</feature>
<dbReference type="Pfam" id="PF03547">
    <property type="entry name" value="Mem_trans"/>
    <property type="match status" value="1"/>
</dbReference>
<sequence length="322" mass="36006">MNTNYIEIIPKIIPVFILLGVGYFLKVKKFISNNSIGEIKKLIVNISLPALLFMSFLDVNFTIEFFFIILIVFLINLLMLLIGKGFAFFTKLKDPHLPLLFTGFEVGMLGIPLFGAIYGTESIKYMAVVDLGQEIYVWFVLFAMLLSLQQKGKQLHFVGLFKSFITSPIIIAILLGIILNSSGIKSLISENFLFQGVINSIDMLGSLTVPLILLVIGYEINFKTSNISLPLKIIGIRLLILVPIALLVGNFVFSKYLELDPLYSVALLSVVILPPPFIIPLFFNQEDEQMGEKSYVYNTLSISTVISIIAFLIIVVFFTPAL</sequence>
<proteinExistence type="predicted"/>
<dbReference type="PANTHER" id="PTHR36838">
    <property type="entry name" value="AUXIN EFFLUX CARRIER FAMILY PROTEIN"/>
    <property type="match status" value="1"/>
</dbReference>
<protein>
    <submittedName>
        <fullName evidence="8">Transporter</fullName>
    </submittedName>
</protein>
<evidence type="ECO:0000256" key="5">
    <source>
        <dbReference type="ARBA" id="ARBA00022989"/>
    </source>
</evidence>
<feature type="transmembrane region" description="Helical" evidence="7">
    <location>
        <begin position="263"/>
        <end position="283"/>
    </location>
</feature>
<gene>
    <name evidence="8" type="ORF">X927_06200</name>
</gene>
<evidence type="ECO:0000256" key="4">
    <source>
        <dbReference type="ARBA" id="ARBA00022692"/>
    </source>
</evidence>
<dbReference type="GO" id="GO:0016020">
    <property type="term" value="C:membrane"/>
    <property type="evidence" value="ECO:0007669"/>
    <property type="project" value="UniProtKB-SubCell"/>
</dbReference>
<organism evidence="8 9">
    <name type="scientific">Petrotoga mexicana DSM 14811</name>
    <dbReference type="NCBI Taxonomy" id="1122954"/>
    <lineage>
        <taxon>Bacteria</taxon>
        <taxon>Thermotogati</taxon>
        <taxon>Thermotogota</taxon>
        <taxon>Thermotogae</taxon>
        <taxon>Petrotogales</taxon>
        <taxon>Petrotogaceae</taxon>
        <taxon>Petrotoga</taxon>
    </lineage>
</organism>
<feature type="transmembrane region" description="Helical" evidence="7">
    <location>
        <begin position="99"/>
        <end position="119"/>
    </location>
</feature>
<keyword evidence="3" id="KW-1003">Cell membrane</keyword>
<evidence type="ECO:0000313" key="9">
    <source>
        <dbReference type="Proteomes" id="UP000236604"/>
    </source>
</evidence>
<dbReference type="InterPro" id="IPR004776">
    <property type="entry name" value="Mem_transp_PIN-like"/>
</dbReference>
<feature type="transmembrane region" description="Helical" evidence="7">
    <location>
        <begin position="192"/>
        <end position="217"/>
    </location>
</feature>
<keyword evidence="4 7" id="KW-0812">Transmembrane</keyword>
<dbReference type="AlphaFoldDB" id="A0A2K1P917"/>
<evidence type="ECO:0000256" key="2">
    <source>
        <dbReference type="ARBA" id="ARBA00022448"/>
    </source>
</evidence>
<keyword evidence="2" id="KW-0813">Transport</keyword>
<dbReference type="RefSeq" id="WP_103077187.1">
    <property type="nucleotide sequence ID" value="NZ_AZRN01000023.1"/>
</dbReference>
<keyword evidence="9" id="KW-1185">Reference proteome</keyword>
<evidence type="ECO:0000256" key="3">
    <source>
        <dbReference type="ARBA" id="ARBA00022475"/>
    </source>
</evidence>
<dbReference type="GO" id="GO:0055085">
    <property type="term" value="P:transmembrane transport"/>
    <property type="evidence" value="ECO:0007669"/>
    <property type="project" value="InterPro"/>
</dbReference>
<evidence type="ECO:0000256" key="1">
    <source>
        <dbReference type="ARBA" id="ARBA00004141"/>
    </source>
</evidence>
<evidence type="ECO:0000313" key="8">
    <source>
        <dbReference type="EMBL" id="PNR99196.1"/>
    </source>
</evidence>
<name>A0A2K1P917_9BACT</name>
<keyword evidence="6 7" id="KW-0472">Membrane</keyword>
<feature type="transmembrane region" description="Helical" evidence="7">
    <location>
        <begin position="160"/>
        <end position="180"/>
    </location>
</feature>
<dbReference type="EMBL" id="AZRN01000023">
    <property type="protein sequence ID" value="PNR99196.1"/>
    <property type="molecule type" value="Genomic_DNA"/>
</dbReference>
<accession>A0A2K1P917</accession>
<comment type="caution">
    <text evidence="8">The sequence shown here is derived from an EMBL/GenBank/DDBJ whole genome shotgun (WGS) entry which is preliminary data.</text>
</comment>